<name>A0A511MT92_9NOCA</name>
<dbReference type="EMBL" id="BJXA01000098">
    <property type="protein sequence ID" value="GEM43448.1"/>
    <property type="molecule type" value="Genomic_DNA"/>
</dbReference>
<dbReference type="Pfam" id="PF14063">
    <property type="entry name" value="DUF4254"/>
    <property type="match status" value="1"/>
</dbReference>
<feature type="region of interest" description="Disordered" evidence="1">
    <location>
        <begin position="1"/>
        <end position="20"/>
    </location>
</feature>
<evidence type="ECO:0000256" key="1">
    <source>
        <dbReference type="SAM" id="MobiDB-lite"/>
    </source>
</evidence>
<protein>
    <recommendedName>
        <fullName evidence="4">DUF4254 domain-containing protein</fullName>
    </recommendedName>
</protein>
<sequence>MELTPNQEVGQPESDGSEAGMAASFLSGGALLSAIRGHHVGIHPLADLARQFGLMYQRRQDASATEFHCRRSELMRAVDAWAAEHQTSPHPNATLHTETLGSVIDQVAEAHVHAYQLLMTINPTDPAVHAAWFRLAELVDSYSDLITKVIQRSRRLPTSSTQTREHP</sequence>
<dbReference type="RefSeq" id="WP_147142113.1">
    <property type="nucleotide sequence ID" value="NZ_BJXA01000098.1"/>
</dbReference>
<comment type="caution">
    <text evidence="2">The sequence shown here is derived from an EMBL/GenBank/DDBJ whole genome shotgun (WGS) entry which is preliminary data.</text>
</comment>
<dbReference type="OrthoDB" id="3352146at2"/>
<accession>A0A511MT92</accession>
<evidence type="ECO:0008006" key="4">
    <source>
        <dbReference type="Google" id="ProtNLM"/>
    </source>
</evidence>
<evidence type="ECO:0000313" key="2">
    <source>
        <dbReference type="EMBL" id="GEM43448.1"/>
    </source>
</evidence>
<organism evidence="2 3">
    <name type="scientific">Nocardia ninae NBRC 108245</name>
    <dbReference type="NCBI Taxonomy" id="1210091"/>
    <lineage>
        <taxon>Bacteria</taxon>
        <taxon>Bacillati</taxon>
        <taxon>Actinomycetota</taxon>
        <taxon>Actinomycetes</taxon>
        <taxon>Mycobacteriales</taxon>
        <taxon>Nocardiaceae</taxon>
        <taxon>Nocardia</taxon>
    </lineage>
</organism>
<evidence type="ECO:0000313" key="3">
    <source>
        <dbReference type="Proteomes" id="UP000321424"/>
    </source>
</evidence>
<reference evidence="2 3" key="1">
    <citation type="submission" date="2019-07" db="EMBL/GenBank/DDBJ databases">
        <title>Whole genome shotgun sequence of Nocardia ninae NBRC 108245.</title>
        <authorList>
            <person name="Hosoyama A."/>
            <person name="Uohara A."/>
            <person name="Ohji S."/>
            <person name="Ichikawa N."/>
        </authorList>
    </citation>
    <scope>NUCLEOTIDE SEQUENCE [LARGE SCALE GENOMIC DNA]</scope>
    <source>
        <strain evidence="2 3">NBRC 108245</strain>
    </source>
</reference>
<dbReference type="AlphaFoldDB" id="A0A511MT92"/>
<keyword evidence="3" id="KW-1185">Reference proteome</keyword>
<gene>
    <name evidence="2" type="ORF">NN4_79670</name>
</gene>
<dbReference type="InterPro" id="IPR025350">
    <property type="entry name" value="DUF4254"/>
</dbReference>
<proteinExistence type="predicted"/>
<dbReference type="Proteomes" id="UP000321424">
    <property type="component" value="Unassembled WGS sequence"/>
</dbReference>